<keyword evidence="1" id="KW-0472">Membrane</keyword>
<dbReference type="Proteomes" id="UP000196320">
    <property type="component" value="Unassembled WGS sequence"/>
</dbReference>
<gene>
    <name evidence="2" type="ORF">FM104_14650</name>
</gene>
<reference evidence="2 3" key="1">
    <citation type="submission" date="2017-02" db="EMBL/GenBank/DDBJ databases">
        <authorList>
            <person name="Peterson S.W."/>
        </authorList>
    </citation>
    <scope>NUCLEOTIDE SEQUENCE [LARGE SCALE GENOMIC DNA]</scope>
    <source>
        <strain evidence="2 3">B Mb 05.01</strain>
    </source>
</reference>
<feature type="transmembrane region" description="Helical" evidence="1">
    <location>
        <begin position="193"/>
        <end position="212"/>
    </location>
</feature>
<feature type="transmembrane region" description="Helical" evidence="1">
    <location>
        <begin position="165"/>
        <end position="187"/>
    </location>
</feature>
<organism evidence="2 3">
    <name type="scientific">Microbacterium esteraromaticum</name>
    <dbReference type="NCBI Taxonomy" id="57043"/>
    <lineage>
        <taxon>Bacteria</taxon>
        <taxon>Bacillati</taxon>
        <taxon>Actinomycetota</taxon>
        <taxon>Actinomycetes</taxon>
        <taxon>Micrococcales</taxon>
        <taxon>Microbacteriaceae</taxon>
        <taxon>Microbacterium</taxon>
    </lineage>
</organism>
<sequence>MVTTIGPSGGSDSTAQNAQESKSEFDSFTGFIDGVVDIINGGLGLVNFVLPDGIMDRINSWLEKMFAKVQEAIDKVAQVFAYVGSPSTLRNTGLDWVRDVGTPAQQCTATLLPTVLPTTGNWEGKAYDAYQLRVDQQGPASDDVLAKCNDINTQLDSFAGAIENFWIGMLGAVVSLVIGVLTTAAALAGVVTAPVAIGTIIGAVGVFLTFLIDGISAIMTANQGTSSFVVGVTNTLSSTSAFPGGAWPRHAAA</sequence>
<protein>
    <submittedName>
        <fullName evidence="2">Uncharacterized protein</fullName>
    </submittedName>
</protein>
<dbReference type="SUPFAM" id="SSF140453">
    <property type="entry name" value="EsxAB dimer-like"/>
    <property type="match status" value="1"/>
</dbReference>
<accession>A0A1R4KPK6</accession>
<dbReference type="AlphaFoldDB" id="A0A1R4KPK6"/>
<proteinExistence type="predicted"/>
<dbReference type="InterPro" id="IPR036689">
    <property type="entry name" value="ESAT-6-like_sf"/>
</dbReference>
<keyword evidence="3" id="KW-1185">Reference proteome</keyword>
<keyword evidence="1" id="KW-1133">Transmembrane helix</keyword>
<evidence type="ECO:0000313" key="3">
    <source>
        <dbReference type="Proteomes" id="UP000196320"/>
    </source>
</evidence>
<name>A0A1R4KPK6_9MICO</name>
<evidence type="ECO:0000313" key="2">
    <source>
        <dbReference type="EMBL" id="SJN46189.1"/>
    </source>
</evidence>
<dbReference type="OrthoDB" id="4863243at2"/>
<dbReference type="RefSeq" id="WP_087132951.1">
    <property type="nucleotide sequence ID" value="NZ_FUKO01000041.1"/>
</dbReference>
<dbReference type="EMBL" id="FUKO01000041">
    <property type="protein sequence ID" value="SJN46189.1"/>
    <property type="molecule type" value="Genomic_DNA"/>
</dbReference>
<keyword evidence="1" id="KW-0812">Transmembrane</keyword>
<evidence type="ECO:0000256" key="1">
    <source>
        <dbReference type="SAM" id="Phobius"/>
    </source>
</evidence>